<dbReference type="GO" id="GO:0045879">
    <property type="term" value="P:negative regulation of smoothened signaling pathway"/>
    <property type="evidence" value="ECO:0007669"/>
    <property type="project" value="TreeGrafter"/>
</dbReference>
<feature type="transmembrane region" description="Helical" evidence="7">
    <location>
        <begin position="55"/>
        <end position="79"/>
    </location>
</feature>
<dbReference type="PANTHER" id="PTHR46022:SF1">
    <property type="entry name" value="PROTEIN PATCHED"/>
    <property type="match status" value="1"/>
</dbReference>
<feature type="transmembrane region" description="Helical" evidence="7">
    <location>
        <begin position="7"/>
        <end position="35"/>
    </location>
</feature>
<dbReference type="SUPFAM" id="SSF82866">
    <property type="entry name" value="Multidrug efflux transporter AcrB transmembrane domain"/>
    <property type="match status" value="1"/>
</dbReference>
<comment type="similarity">
    <text evidence="2">Belongs to the patched family.</text>
</comment>
<evidence type="ECO:0000256" key="7">
    <source>
        <dbReference type="SAM" id="Phobius"/>
    </source>
</evidence>
<keyword evidence="3 7" id="KW-0812">Transmembrane</keyword>
<evidence type="ECO:0000256" key="2">
    <source>
        <dbReference type="ARBA" id="ARBA00005585"/>
    </source>
</evidence>
<dbReference type="WBParaSite" id="jg19999">
    <property type="protein sequence ID" value="jg19999"/>
    <property type="gene ID" value="jg19999"/>
</dbReference>
<evidence type="ECO:0000256" key="5">
    <source>
        <dbReference type="ARBA" id="ARBA00023136"/>
    </source>
</evidence>
<reference evidence="9" key="1">
    <citation type="submission" date="2022-11" db="UniProtKB">
        <authorList>
            <consortium name="WormBaseParasite"/>
        </authorList>
    </citation>
    <scope>IDENTIFICATION</scope>
</reference>
<dbReference type="GO" id="GO:0008158">
    <property type="term" value="F:hedgehog receptor activity"/>
    <property type="evidence" value="ECO:0007669"/>
    <property type="project" value="TreeGrafter"/>
</dbReference>
<keyword evidence="8" id="KW-1185">Reference proteome</keyword>
<evidence type="ECO:0000256" key="3">
    <source>
        <dbReference type="ARBA" id="ARBA00022692"/>
    </source>
</evidence>
<dbReference type="GO" id="GO:0097108">
    <property type="term" value="F:hedgehog family protein binding"/>
    <property type="evidence" value="ECO:0007669"/>
    <property type="project" value="TreeGrafter"/>
</dbReference>
<keyword evidence="5 7" id="KW-0472">Membrane</keyword>
<keyword evidence="4 7" id="KW-1133">Transmembrane helix</keyword>
<comment type="subcellular location">
    <subcellularLocation>
        <location evidence="1">Membrane</location>
        <topology evidence="1">Multi-pass membrane protein</topology>
    </subcellularLocation>
</comment>
<dbReference type="GO" id="GO:0005886">
    <property type="term" value="C:plasma membrane"/>
    <property type="evidence" value="ECO:0007669"/>
    <property type="project" value="TreeGrafter"/>
</dbReference>
<dbReference type="PANTHER" id="PTHR46022">
    <property type="entry name" value="PROTEIN PATCHED"/>
    <property type="match status" value="1"/>
</dbReference>
<proteinExistence type="inferred from homology"/>
<evidence type="ECO:0000256" key="6">
    <source>
        <dbReference type="ARBA" id="ARBA00023180"/>
    </source>
</evidence>
<evidence type="ECO:0000256" key="4">
    <source>
        <dbReference type="ARBA" id="ARBA00022989"/>
    </source>
</evidence>
<dbReference type="GO" id="GO:0005119">
    <property type="term" value="F:smoothened binding"/>
    <property type="evidence" value="ECO:0007669"/>
    <property type="project" value="TreeGrafter"/>
</dbReference>
<evidence type="ECO:0000313" key="8">
    <source>
        <dbReference type="Proteomes" id="UP000887574"/>
    </source>
</evidence>
<accession>A0A915DJ50</accession>
<evidence type="ECO:0000313" key="9">
    <source>
        <dbReference type="WBParaSite" id="jg19999"/>
    </source>
</evidence>
<name>A0A915DJ50_9BILA</name>
<dbReference type="AlphaFoldDB" id="A0A915DJ50"/>
<sequence>MKAIGIISFAVFCVISMLLFNPWAALCIMVILLMMTVELAGFLGVCQIKFNPVSAVSLITAVGIGVEFTAHVVFAFLTAPARGMNVWQRLLIECCASDSRHVSIDYYWFDNGLMLFPVLYL</sequence>
<evidence type="ECO:0000256" key="1">
    <source>
        <dbReference type="ARBA" id="ARBA00004141"/>
    </source>
</evidence>
<dbReference type="Gene3D" id="1.20.1640.10">
    <property type="entry name" value="Multidrug efflux transporter AcrB transmembrane domain"/>
    <property type="match status" value="1"/>
</dbReference>
<dbReference type="Proteomes" id="UP000887574">
    <property type="component" value="Unplaced"/>
</dbReference>
<organism evidence="8 9">
    <name type="scientific">Ditylenchus dipsaci</name>
    <dbReference type="NCBI Taxonomy" id="166011"/>
    <lineage>
        <taxon>Eukaryota</taxon>
        <taxon>Metazoa</taxon>
        <taxon>Ecdysozoa</taxon>
        <taxon>Nematoda</taxon>
        <taxon>Chromadorea</taxon>
        <taxon>Rhabditida</taxon>
        <taxon>Tylenchina</taxon>
        <taxon>Tylenchomorpha</taxon>
        <taxon>Sphaerularioidea</taxon>
        <taxon>Anguinidae</taxon>
        <taxon>Anguininae</taxon>
        <taxon>Ditylenchus</taxon>
    </lineage>
</organism>
<protein>
    <submittedName>
        <fullName evidence="9">Uncharacterized protein</fullName>
    </submittedName>
</protein>
<keyword evidence="6" id="KW-0325">Glycoprotein</keyword>